<dbReference type="EMBL" id="JBFKZN010000018">
    <property type="protein sequence ID" value="MEW5291794.1"/>
    <property type="molecule type" value="Genomic_DNA"/>
</dbReference>
<sequence length="75" mass="8513">MQTITTREQLLVNGTVCEKLAEGELPVTCHTCHVIWHDVHQFEASDFDTESEKASFVDTGLTEITIDEYSKPEEE</sequence>
<dbReference type="Proteomes" id="UP001554567">
    <property type="component" value="Unassembled WGS sequence"/>
</dbReference>
<comment type="caution">
    <text evidence="1">The sequence shown here is derived from an EMBL/GenBank/DDBJ whole genome shotgun (WGS) entry which is preliminary data.</text>
</comment>
<dbReference type="RefSeq" id="WP_367168702.1">
    <property type="nucleotide sequence ID" value="NZ_JBFKZN010000018.1"/>
</dbReference>
<evidence type="ECO:0008006" key="3">
    <source>
        <dbReference type="Google" id="ProtNLM"/>
    </source>
</evidence>
<evidence type="ECO:0000313" key="1">
    <source>
        <dbReference type="EMBL" id="MEW5291794.1"/>
    </source>
</evidence>
<evidence type="ECO:0000313" key="2">
    <source>
        <dbReference type="Proteomes" id="UP001554567"/>
    </source>
</evidence>
<keyword evidence="2" id="KW-1185">Reference proteome</keyword>
<protein>
    <recommendedName>
        <fullName evidence="3">Phage protein</fullName>
    </recommendedName>
</protein>
<organism evidence="1 2">
    <name type="scientific">Erwinia papayae</name>
    <dbReference type="NCBI Taxonomy" id="206499"/>
    <lineage>
        <taxon>Bacteria</taxon>
        <taxon>Pseudomonadati</taxon>
        <taxon>Pseudomonadota</taxon>
        <taxon>Gammaproteobacteria</taxon>
        <taxon>Enterobacterales</taxon>
        <taxon>Erwiniaceae</taxon>
        <taxon>Erwinia</taxon>
    </lineage>
</organism>
<reference evidence="1 2" key="1">
    <citation type="submission" date="2024-07" db="EMBL/GenBank/DDBJ databases">
        <authorList>
            <person name="Dulla G.F.J."/>
            <person name="Delorm J.G."/>
        </authorList>
    </citation>
    <scope>NUCLEOTIDE SEQUENCE [LARGE SCALE GENOMIC DNA]</scope>
    <source>
        <strain evidence="1 2">JGD 233</strain>
    </source>
</reference>
<proteinExistence type="predicted"/>
<gene>
    <name evidence="1" type="ORF">ABW286_21905</name>
</gene>
<name>A0ABV3N7J1_9GAMM</name>
<accession>A0ABV3N7J1</accession>